<comment type="caution">
    <text evidence="2">The sequence shown here is derived from an EMBL/GenBank/DDBJ whole genome shotgun (WGS) entry which is preliminary data.</text>
</comment>
<gene>
    <name evidence="2" type="ORF">BDN71DRAFT_1502413</name>
</gene>
<feature type="region of interest" description="Disordered" evidence="1">
    <location>
        <begin position="74"/>
        <end position="106"/>
    </location>
</feature>
<evidence type="ECO:0000313" key="3">
    <source>
        <dbReference type="Proteomes" id="UP000807025"/>
    </source>
</evidence>
<name>A0A9P6A6G5_PLEER</name>
<sequence length="122" mass="12931">MEKGHEQGFKTYAVLCGSNIHQNKGLGISEELAGAAGFISDKFQLGQSNFLGHFVSYGQNKLSDKVLQETLGPQKKALQGRGKAATKPRKAAGSLKAADPGGDEIISITSSHNVCLSKKDKD</sequence>
<organism evidence="2 3">
    <name type="scientific">Pleurotus eryngii</name>
    <name type="common">Boletus of the steppes</name>
    <dbReference type="NCBI Taxonomy" id="5323"/>
    <lineage>
        <taxon>Eukaryota</taxon>
        <taxon>Fungi</taxon>
        <taxon>Dikarya</taxon>
        <taxon>Basidiomycota</taxon>
        <taxon>Agaricomycotina</taxon>
        <taxon>Agaricomycetes</taxon>
        <taxon>Agaricomycetidae</taxon>
        <taxon>Agaricales</taxon>
        <taxon>Pleurotineae</taxon>
        <taxon>Pleurotaceae</taxon>
        <taxon>Pleurotus</taxon>
    </lineage>
</organism>
<accession>A0A9P6A6G5</accession>
<dbReference type="OrthoDB" id="3069167at2759"/>
<proteinExistence type="predicted"/>
<keyword evidence="3" id="KW-1185">Reference proteome</keyword>
<evidence type="ECO:0000313" key="2">
    <source>
        <dbReference type="EMBL" id="KAF9499933.1"/>
    </source>
</evidence>
<dbReference type="AlphaFoldDB" id="A0A9P6A6G5"/>
<evidence type="ECO:0000256" key="1">
    <source>
        <dbReference type="SAM" id="MobiDB-lite"/>
    </source>
</evidence>
<dbReference type="EMBL" id="MU154529">
    <property type="protein sequence ID" value="KAF9499933.1"/>
    <property type="molecule type" value="Genomic_DNA"/>
</dbReference>
<reference evidence="2" key="1">
    <citation type="submission" date="2020-11" db="EMBL/GenBank/DDBJ databases">
        <authorList>
            <consortium name="DOE Joint Genome Institute"/>
            <person name="Ahrendt S."/>
            <person name="Riley R."/>
            <person name="Andreopoulos W."/>
            <person name="Labutti K."/>
            <person name="Pangilinan J."/>
            <person name="Ruiz-Duenas F.J."/>
            <person name="Barrasa J.M."/>
            <person name="Sanchez-Garcia M."/>
            <person name="Camarero S."/>
            <person name="Miyauchi S."/>
            <person name="Serrano A."/>
            <person name="Linde D."/>
            <person name="Babiker R."/>
            <person name="Drula E."/>
            <person name="Ayuso-Fernandez I."/>
            <person name="Pacheco R."/>
            <person name="Padilla G."/>
            <person name="Ferreira P."/>
            <person name="Barriuso J."/>
            <person name="Kellner H."/>
            <person name="Castanera R."/>
            <person name="Alfaro M."/>
            <person name="Ramirez L."/>
            <person name="Pisabarro A.G."/>
            <person name="Kuo A."/>
            <person name="Tritt A."/>
            <person name="Lipzen A."/>
            <person name="He G."/>
            <person name="Yan M."/>
            <person name="Ng V."/>
            <person name="Cullen D."/>
            <person name="Martin F."/>
            <person name="Rosso M.-N."/>
            <person name="Henrissat B."/>
            <person name="Hibbett D."/>
            <person name="Martinez A.T."/>
            <person name="Grigoriev I.V."/>
        </authorList>
    </citation>
    <scope>NUCLEOTIDE SEQUENCE</scope>
    <source>
        <strain evidence="2">ATCC 90797</strain>
    </source>
</reference>
<protein>
    <submittedName>
        <fullName evidence="2">Uncharacterized protein</fullName>
    </submittedName>
</protein>
<dbReference type="Proteomes" id="UP000807025">
    <property type="component" value="Unassembled WGS sequence"/>
</dbReference>